<dbReference type="NCBIfam" id="TIGR02669">
    <property type="entry name" value="SpoIID_LytB"/>
    <property type="match status" value="1"/>
</dbReference>
<dbReference type="Pfam" id="PF08486">
    <property type="entry name" value="SpoIID"/>
    <property type="match status" value="1"/>
</dbReference>
<evidence type="ECO:0000313" key="2">
    <source>
        <dbReference type="EMBL" id="CFX03300.1"/>
    </source>
</evidence>
<organism evidence="2 3">
    <name type="scientific">Syntrophomonas zehnderi OL-4</name>
    <dbReference type="NCBI Taxonomy" id="690567"/>
    <lineage>
        <taxon>Bacteria</taxon>
        <taxon>Bacillati</taxon>
        <taxon>Bacillota</taxon>
        <taxon>Clostridia</taxon>
        <taxon>Eubacteriales</taxon>
        <taxon>Syntrophomonadaceae</taxon>
        <taxon>Syntrophomonas</taxon>
    </lineage>
</organism>
<dbReference type="InterPro" id="IPR014225">
    <property type="entry name" value="Spore_II_D_firmicutes"/>
</dbReference>
<dbReference type="InterPro" id="IPR013486">
    <property type="entry name" value="SpoIID/LytB"/>
</dbReference>
<dbReference type="PANTHER" id="PTHR30032">
    <property type="entry name" value="N-ACETYLMURAMOYL-L-ALANINE AMIDASE-RELATED"/>
    <property type="match status" value="1"/>
</dbReference>
<dbReference type="RefSeq" id="WP_052729520.1">
    <property type="nucleotide sequence ID" value="NZ_CGIH01000004.1"/>
</dbReference>
<protein>
    <submittedName>
        <fullName evidence="2">Sporulation stage II, protein D firmicutes</fullName>
    </submittedName>
</protein>
<dbReference type="InterPro" id="IPR013693">
    <property type="entry name" value="SpoIID/LytB_N"/>
</dbReference>
<dbReference type="PANTHER" id="PTHR30032:SF4">
    <property type="entry name" value="AMIDASE ENHANCER"/>
    <property type="match status" value="1"/>
</dbReference>
<reference evidence="2 3" key="1">
    <citation type="submission" date="2015-03" db="EMBL/GenBank/DDBJ databases">
        <authorList>
            <person name="Murphy D."/>
        </authorList>
    </citation>
    <scope>NUCLEOTIDE SEQUENCE [LARGE SCALE GENOMIC DNA]</scope>
    <source>
        <strain evidence="2 3">OL-4</strain>
    </source>
</reference>
<dbReference type="NCBIfam" id="TIGR02870">
    <property type="entry name" value="spore_II_D"/>
    <property type="match status" value="1"/>
</dbReference>
<evidence type="ECO:0000259" key="1">
    <source>
        <dbReference type="Pfam" id="PF08486"/>
    </source>
</evidence>
<dbReference type="AlphaFoldDB" id="A0A0E4G924"/>
<sequence>MKKLWRIVLLVFLLALGLWLTMQMINKVPDDKLAEPKIDLYLHQKNHIITMDLEDYIVGTVAAEMPASFAMEALRAQAVCARTYALKRMIEKHPYPLGADLSDDINSCQAFREVQSQNKMGQQNLKKIMEAVNSTRGEILLYNSEPIDALYHSTCGGRTEGIESIAYLRSVKCKYCRDSPYYKKTCTVGNENVNRVVGDLGYKMNIKVVTQTPSGRANELSINGKKVYAARLRKELNLPSQWLELSIGDRQTRITTHGYGHGIGLCQYGANGLAKSGKNYQQILKYYYNDVEIYKIPY</sequence>
<accession>A0A0E4G924</accession>
<dbReference type="GO" id="GO:0030435">
    <property type="term" value="P:sporulation resulting in formation of a cellular spore"/>
    <property type="evidence" value="ECO:0007669"/>
    <property type="project" value="InterPro"/>
</dbReference>
<dbReference type="STRING" id="690567.268"/>
<dbReference type="EMBL" id="CGIH01000004">
    <property type="protein sequence ID" value="CFX03300.1"/>
    <property type="molecule type" value="Genomic_DNA"/>
</dbReference>
<dbReference type="Proteomes" id="UP000045545">
    <property type="component" value="Unassembled WGS sequence"/>
</dbReference>
<name>A0A0E4G924_9FIRM</name>
<proteinExistence type="predicted"/>
<gene>
    <name evidence="2" type="ORF">268</name>
</gene>
<keyword evidence="3" id="KW-1185">Reference proteome</keyword>
<dbReference type="InterPro" id="IPR051922">
    <property type="entry name" value="Bact_Sporulation_Assoc"/>
</dbReference>
<feature type="domain" description="Sporulation stage II protein D amidase enhancer LytB N-terminal" evidence="1">
    <location>
        <begin position="44"/>
        <end position="142"/>
    </location>
</feature>
<evidence type="ECO:0000313" key="3">
    <source>
        <dbReference type="Proteomes" id="UP000045545"/>
    </source>
</evidence>
<dbReference type="GO" id="GO:0030288">
    <property type="term" value="C:outer membrane-bounded periplasmic space"/>
    <property type="evidence" value="ECO:0007669"/>
    <property type="project" value="TreeGrafter"/>
</dbReference>